<dbReference type="AlphaFoldDB" id="A3ZZA8"/>
<evidence type="ECO:0000313" key="3">
    <source>
        <dbReference type="Proteomes" id="UP000004358"/>
    </source>
</evidence>
<dbReference type="STRING" id="314230.DSM3645_15320"/>
<dbReference type="EMBL" id="AANZ01000023">
    <property type="protein sequence ID" value="EAQ78159.1"/>
    <property type="molecule type" value="Genomic_DNA"/>
</dbReference>
<dbReference type="OrthoDB" id="174137at2"/>
<dbReference type="eggNOG" id="COG4913">
    <property type="taxonomic scope" value="Bacteria"/>
</dbReference>
<dbReference type="HOGENOM" id="CLU_009013_0_0_0"/>
<dbReference type="CDD" id="cd00267">
    <property type="entry name" value="ABC_ATPase"/>
    <property type="match status" value="1"/>
</dbReference>
<name>A3ZZA8_9BACT</name>
<dbReference type="Pfam" id="PF13555">
    <property type="entry name" value="AAA_29"/>
    <property type="match status" value="1"/>
</dbReference>
<dbReference type="GO" id="GO:0000731">
    <property type="term" value="P:DNA synthesis involved in DNA repair"/>
    <property type="evidence" value="ECO:0007669"/>
    <property type="project" value="TreeGrafter"/>
</dbReference>
<dbReference type="Gene3D" id="3.40.50.300">
    <property type="entry name" value="P-loop containing nucleotide triphosphate hydrolases"/>
    <property type="match status" value="2"/>
</dbReference>
<dbReference type="Proteomes" id="UP000004358">
    <property type="component" value="Unassembled WGS sequence"/>
</dbReference>
<feature type="coiled-coil region" evidence="1">
    <location>
        <begin position="654"/>
        <end position="764"/>
    </location>
</feature>
<dbReference type="Pfam" id="PF13558">
    <property type="entry name" value="SbcC_Walker_B"/>
    <property type="match status" value="1"/>
</dbReference>
<organism evidence="2 3">
    <name type="scientific">Blastopirellula marina DSM 3645</name>
    <dbReference type="NCBI Taxonomy" id="314230"/>
    <lineage>
        <taxon>Bacteria</taxon>
        <taxon>Pseudomonadati</taxon>
        <taxon>Planctomycetota</taxon>
        <taxon>Planctomycetia</taxon>
        <taxon>Pirellulales</taxon>
        <taxon>Pirellulaceae</taxon>
        <taxon>Blastopirellula</taxon>
    </lineage>
</organism>
<dbReference type="RefSeq" id="WP_002650962.1">
    <property type="nucleotide sequence ID" value="NZ_CH672376.1"/>
</dbReference>
<dbReference type="GO" id="GO:0006302">
    <property type="term" value="P:double-strand break repair"/>
    <property type="evidence" value="ECO:0007669"/>
    <property type="project" value="TreeGrafter"/>
</dbReference>
<dbReference type="PANTHER" id="PTHR32182">
    <property type="entry name" value="DNA REPLICATION AND REPAIR PROTEIN RECF"/>
    <property type="match status" value="1"/>
</dbReference>
<dbReference type="SUPFAM" id="SSF52540">
    <property type="entry name" value="P-loop containing nucleoside triphosphate hydrolases"/>
    <property type="match status" value="1"/>
</dbReference>
<accession>A3ZZA8</accession>
<protein>
    <recommendedName>
        <fullName evidence="4">Chromosome partition protein Smc</fullName>
    </recommendedName>
</protein>
<evidence type="ECO:0008006" key="4">
    <source>
        <dbReference type="Google" id="ProtNLM"/>
    </source>
</evidence>
<proteinExistence type="predicted"/>
<dbReference type="PANTHER" id="PTHR32182:SF0">
    <property type="entry name" value="DNA REPLICATION AND REPAIR PROTEIN RECF"/>
    <property type="match status" value="1"/>
</dbReference>
<sequence length="1128" mass="129955">MIQSNLPFGSSATTGFRLQKIEVLNWGTFDGQIYRASPGGDSTLLIGKNGSGKSTLVDALLTLLVRPGVRNFNVAAGAKKRERDEKSYLLGAYDRSSDDDSQSIRVKHLRPKGDSYSVLLAFFHNADIEKSFTVAQVLYLASDQSVEKVYCFTDDERSIQTDFGELQAAESILKILKQRGVRATRTFQEYEGWFNKATHVKSKAMEVFNQTVAVKDIQKLNDFIRSHMLEAHDWSDKVERLLGHFMQLNEAHDCLVRARQQRDLLEPVARFGEEYRIIENSIRRIENLQNAAPAYEAQRAIDLFTPLMEKEERELKEVRSRLVSIADETARLRSNHRWLLNQIDNVGGDRLKLIPALIGLEEVESRNKHSAFVSFQDSLATIGIESEMSNAEAFVKAISEFPERKSSLESESEQVARIRSDLAHRQITARSLLVDLRAELTGLERRRDNMPEWCVQMRKSISDALGIAIGEIPFAAELMQVRADERDWESSIEKVLHGLALSLLVPDRFYPLIASHMERTRLIAQGHGQRLVYQRVTDRRHGRTGGMNSPQSLVEKLDLRDRHPLLPWLKIELSEHFDFRCCESIDEFRSFEGQAMTQNRHVKYGKRRHEKDDRDRVVDPRNFVLGWDNRDKKRRLAEEIQRLSTADSVLTGEIDQADRQYRRIQRQLTAIEEAQRITNFDQIDFPRHDVEIARLKEEQQAIESQSNELQTLKRHLQETEALITDLELEKDELIGDERERKNSIDSAQKAIANAERCLDRWRGDGSLAQFLPLYEEIDEVLREPPVTAFSLFERLKAQIANWHQVIEQQRKNLTESQNRLTTAMSKFLGVCPEKTDDLSASSVYLDAFLDLRQQILEDDLPRHEQRFKERLNQKVIEEIGLFRNSLEQERRGIEGKIELLNVSLKKLEYRSGTHIELQPRPMRDSEISDFQSQLRECIEGSFEDTAEANEARFLRIKKLIVRLRDEESKRWRDKVTDVRRWFDFVAAVIDQDSGKTVSVYQDSSGQSGGEKAKLAFTILVAAIAYQYDLEPDLPVSDRFHFVVVDEMFSKVDDQHAEYALNLFRQFGLQLLIVAPLDAKARVTQPYVGRYLHVVKKENRSAIYEMTATEFDEVAEASQSYSKDGAAMS</sequence>
<dbReference type="InterPro" id="IPR027417">
    <property type="entry name" value="P-loop_NTPase"/>
</dbReference>
<reference evidence="2 3" key="1">
    <citation type="submission" date="2006-02" db="EMBL/GenBank/DDBJ databases">
        <authorList>
            <person name="Amann R."/>
            <person name="Ferriera S."/>
            <person name="Johnson J."/>
            <person name="Kravitz S."/>
            <person name="Halpern A."/>
            <person name="Remington K."/>
            <person name="Beeson K."/>
            <person name="Tran B."/>
            <person name="Rogers Y.-H."/>
            <person name="Friedman R."/>
            <person name="Venter J.C."/>
        </authorList>
    </citation>
    <scope>NUCLEOTIDE SEQUENCE [LARGE SCALE GENOMIC DNA]</scope>
    <source>
        <strain evidence="2 3">DSM 3645</strain>
    </source>
</reference>
<evidence type="ECO:0000256" key="1">
    <source>
        <dbReference type="SAM" id="Coils"/>
    </source>
</evidence>
<gene>
    <name evidence="2" type="ORF">DSM3645_15320</name>
</gene>
<feature type="coiled-coil region" evidence="1">
    <location>
        <begin position="278"/>
        <end position="328"/>
    </location>
</feature>
<evidence type="ECO:0000313" key="2">
    <source>
        <dbReference type="EMBL" id="EAQ78159.1"/>
    </source>
</evidence>
<feature type="coiled-coil region" evidence="1">
    <location>
        <begin position="792"/>
        <end position="826"/>
    </location>
</feature>
<keyword evidence="1" id="KW-0175">Coiled coil</keyword>
<comment type="caution">
    <text evidence="2">The sequence shown here is derived from an EMBL/GenBank/DDBJ whole genome shotgun (WGS) entry which is preliminary data.</text>
</comment>